<evidence type="ECO:0000256" key="1">
    <source>
        <dbReference type="ARBA" id="ARBA00022801"/>
    </source>
</evidence>
<dbReference type="InterPro" id="IPR050301">
    <property type="entry name" value="NTE"/>
</dbReference>
<keyword evidence="2 4" id="KW-0442">Lipid degradation</keyword>
<keyword evidence="3 4" id="KW-0443">Lipid metabolism</keyword>
<dbReference type="PANTHER" id="PTHR14226:SF10">
    <property type="entry name" value="TRIACYLGLYCEROL LIPASE 4-RELATED"/>
    <property type="match status" value="1"/>
</dbReference>
<reference evidence="7" key="1">
    <citation type="submission" date="2022-10" db="EMBL/GenBank/DDBJ databases">
        <title>Adaptive evolution leads to modifications in subtelomeric GC content in a zoonotic Cryptosporidium species.</title>
        <authorList>
            <person name="Li J."/>
            <person name="Feng Y."/>
            <person name="Xiao L."/>
        </authorList>
    </citation>
    <scope>NUCLEOTIDE SEQUENCE</scope>
    <source>
        <strain evidence="7">25894</strain>
    </source>
</reference>
<proteinExistence type="predicted"/>
<evidence type="ECO:0000256" key="3">
    <source>
        <dbReference type="ARBA" id="ARBA00023098"/>
    </source>
</evidence>
<dbReference type="InterPro" id="IPR021771">
    <property type="entry name" value="Triacylglycerol_lipase_N"/>
</dbReference>
<organism evidence="7 8">
    <name type="scientific">Cryptosporidium canis</name>
    <dbReference type="NCBI Taxonomy" id="195482"/>
    <lineage>
        <taxon>Eukaryota</taxon>
        <taxon>Sar</taxon>
        <taxon>Alveolata</taxon>
        <taxon>Apicomplexa</taxon>
        <taxon>Conoidasida</taxon>
        <taxon>Coccidia</taxon>
        <taxon>Eucoccidiorida</taxon>
        <taxon>Eimeriorina</taxon>
        <taxon>Cryptosporidiidae</taxon>
        <taxon>Cryptosporidium</taxon>
    </lineage>
</organism>
<dbReference type="EMBL" id="JAPCXB010000178">
    <property type="protein sequence ID" value="KAJ1605439.1"/>
    <property type="molecule type" value="Genomic_DNA"/>
</dbReference>
<comment type="caution">
    <text evidence="7">The sequence shown here is derived from an EMBL/GenBank/DDBJ whole genome shotgun (WGS) entry which is preliminary data.</text>
</comment>
<dbReference type="SUPFAM" id="SSF52151">
    <property type="entry name" value="FabD/lysophospholipase-like"/>
    <property type="match status" value="1"/>
</dbReference>
<evidence type="ECO:0000313" key="7">
    <source>
        <dbReference type="EMBL" id="KAJ1605439.1"/>
    </source>
</evidence>
<gene>
    <name evidence="7" type="ORF">OJ252_3471</name>
</gene>
<feature type="transmembrane region" description="Helical" evidence="5">
    <location>
        <begin position="12"/>
        <end position="30"/>
    </location>
</feature>
<evidence type="ECO:0000259" key="6">
    <source>
        <dbReference type="PROSITE" id="PS51635"/>
    </source>
</evidence>
<name>A0ABQ8P283_9CRYT</name>
<evidence type="ECO:0000256" key="4">
    <source>
        <dbReference type="PROSITE-ProRule" id="PRU01161"/>
    </source>
</evidence>
<dbReference type="Pfam" id="PF01734">
    <property type="entry name" value="Patatin"/>
    <property type="match status" value="1"/>
</dbReference>
<dbReference type="PANTHER" id="PTHR14226">
    <property type="entry name" value="NEUROPATHY TARGET ESTERASE/SWISS CHEESE D.MELANOGASTER"/>
    <property type="match status" value="1"/>
</dbReference>
<dbReference type="CDD" id="cd07232">
    <property type="entry name" value="Pat_PLPL"/>
    <property type="match status" value="1"/>
</dbReference>
<comment type="caution">
    <text evidence="4">Lacks conserved residue(s) required for the propagation of feature annotation.</text>
</comment>
<dbReference type="PROSITE" id="PS51635">
    <property type="entry name" value="PNPLA"/>
    <property type="match status" value="1"/>
</dbReference>
<keyword evidence="5" id="KW-1133">Transmembrane helix</keyword>
<feature type="active site" description="Nucleophile" evidence="4">
    <location>
        <position position="439"/>
    </location>
</feature>
<accession>A0ABQ8P283</accession>
<feature type="active site" description="Proton acceptor" evidence="4">
    <location>
        <position position="590"/>
    </location>
</feature>
<keyword evidence="5" id="KW-0472">Membrane</keyword>
<sequence>MLGLYHIFRISVNIILFIWSSLMLRLSLWIRSFQTTRDELYYRLERSDSYDEWFSIGVQLDEICGGNEWRAKEETDDYQWIYLKEYIFRLREARKCGNLKKLVFLLRWCCDRNFASISKQGLYNKAFSGTKKLIDEFEEEIESVFKFLIFCSKSQELSGELDSALSDRSAFRFSPDQVSRSNSIERLISFSKESSVYSGNSAANNEEGSLDFCLGDEDEGEGLSIDEIEVLLSEENKENSKGDVTRADGADKSFERDHEIGLTGEGLGDYNSHKDVHCSPRSIYFGSRELRNASISSDFKRMTLRDTSVQTCSKCLGESGPCIGRECSSSEREAGSMLQGDGGSGWISDCGLPTELRDEGNLQSLCSFETGTGSALTCSRGEGTITGNSLIHYLELLGHSTGKTALCLSGGGALAMYHLGVVKVLLEQNIMPKIINGTSGGSIVAALLATKSDREILSEYIKPTVSNMHGQRWFPPLLDQIRHFLVKGYMVDPKDFIRTCQTYFKNYTFYEAYKLTGRIVTITVSPTHITTEFAEPLVLNCVTTPDILIWSAVAASCALPGLMPVAELFAKENHTNRIIRYFPPGMKWMDGSISQDIPHKELSTLFNVRQFIVSQVNPHHAPFVSINPTNTSIFHPERTFLQNVLNWLTLDIKYRYTKLAKLKLIPKLFGKDVSNFWMLQEIEGHVTIAPRVSLFDWYRCINHPSYNDMLHFITEGERRTWPHVMRIRHMNFLERTIKQAVRNIKYGDKTK</sequence>
<keyword evidence="5 7" id="KW-0812">Transmembrane</keyword>
<feature type="short sequence motif" description="GXSXG" evidence="4">
    <location>
        <begin position="437"/>
        <end position="441"/>
    </location>
</feature>
<feature type="domain" description="PNPLA" evidence="6">
    <location>
        <begin position="406"/>
        <end position="603"/>
    </location>
</feature>
<protein>
    <submittedName>
        <fullName evidence="7">Signal peptide-containing and transmembrane domain-containing protein</fullName>
    </submittedName>
</protein>
<evidence type="ECO:0000313" key="8">
    <source>
        <dbReference type="Proteomes" id="UP001071777"/>
    </source>
</evidence>
<dbReference type="Pfam" id="PF11815">
    <property type="entry name" value="DUF3336"/>
    <property type="match status" value="1"/>
</dbReference>
<dbReference type="InterPro" id="IPR016035">
    <property type="entry name" value="Acyl_Trfase/lysoPLipase"/>
</dbReference>
<evidence type="ECO:0000256" key="2">
    <source>
        <dbReference type="ARBA" id="ARBA00022963"/>
    </source>
</evidence>
<dbReference type="Proteomes" id="UP001071777">
    <property type="component" value="Unassembled WGS sequence"/>
</dbReference>
<dbReference type="Gene3D" id="3.40.1090.10">
    <property type="entry name" value="Cytosolic phospholipase A2 catalytic domain"/>
    <property type="match status" value="2"/>
</dbReference>
<keyword evidence="8" id="KW-1185">Reference proteome</keyword>
<keyword evidence="1 4" id="KW-0378">Hydrolase</keyword>
<evidence type="ECO:0000256" key="5">
    <source>
        <dbReference type="SAM" id="Phobius"/>
    </source>
</evidence>
<dbReference type="InterPro" id="IPR002641">
    <property type="entry name" value="PNPLA_dom"/>
</dbReference>